<dbReference type="Gene3D" id="3.40.50.300">
    <property type="entry name" value="P-loop containing nucleotide triphosphate hydrolases"/>
    <property type="match status" value="2"/>
</dbReference>
<feature type="domain" description="ABC transporter" evidence="9">
    <location>
        <begin position="6"/>
        <end position="241"/>
    </location>
</feature>
<sequence length="499" mass="55142">MTDIVLAVTEITKSFGNVNALKNVSLNIRKGRVHTLLGENGAGKSTLMKILAGIYPPTKGKIILKGQEVIIANPQYARGLGIAIIFQELSLSNNMSVAENIYANNEPNRFGFINTRKMVSDCQQLLAELAIPLDPQQIVGTMSIAQRQLVEIAKALSYPADVVIMDEPTSSLSDNEAGILFGIIDKLKQRGCAVIYISHRMDEIMRVSDDISVMRDGEYIATHDKHHIDIHRLIAQMVGREMSNIYPPRQGEQPAMDQPPVMAVRHLSQAKLFDDIHFELRSGEVLGFFGLVGSGRSDIMKALFGLTRYQGEIHIDGQQVAIRNPKQAIERGIAFVTENRKEEGLVLMHDVSMNTHHVAFQYTNTALGLINHKAEEQKTIKAIHRMNIKVNSPSQLVSTLSGGNQQKIVLSKWLEKIPRILILDEPTRGVDVGAKFEIYNVIRQLAANGTAIILVSSELPEVMALSDRLVVMRNKKIADIFSTAGLTQTQVMNAATGVK</sequence>
<feature type="domain" description="ABC transporter" evidence="9">
    <location>
        <begin position="256"/>
        <end position="499"/>
    </location>
</feature>
<dbReference type="InterPro" id="IPR050107">
    <property type="entry name" value="ABC_carbohydrate_import_ATPase"/>
</dbReference>
<dbReference type="Pfam" id="PF00005">
    <property type="entry name" value="ABC_tran"/>
    <property type="match status" value="2"/>
</dbReference>
<organism evidence="10 11">
    <name type="scientific">Yersinia wautersii</name>
    <dbReference type="NCBI Taxonomy" id="1341643"/>
    <lineage>
        <taxon>Bacteria</taxon>
        <taxon>Pseudomonadati</taxon>
        <taxon>Pseudomonadota</taxon>
        <taxon>Gammaproteobacteria</taxon>
        <taxon>Enterobacterales</taxon>
        <taxon>Yersiniaceae</taxon>
        <taxon>Yersinia</taxon>
    </lineage>
</organism>
<dbReference type="InterPro" id="IPR017871">
    <property type="entry name" value="ABC_transporter-like_CS"/>
</dbReference>
<proteinExistence type="predicted"/>
<evidence type="ECO:0000256" key="4">
    <source>
        <dbReference type="ARBA" id="ARBA00022737"/>
    </source>
</evidence>
<evidence type="ECO:0000256" key="7">
    <source>
        <dbReference type="ARBA" id="ARBA00022967"/>
    </source>
</evidence>
<dbReference type="GO" id="GO:0016787">
    <property type="term" value="F:hydrolase activity"/>
    <property type="evidence" value="ECO:0007669"/>
    <property type="project" value="UniProtKB-KW"/>
</dbReference>
<evidence type="ECO:0000256" key="1">
    <source>
        <dbReference type="ARBA" id="ARBA00022448"/>
    </source>
</evidence>
<dbReference type="InterPro" id="IPR027417">
    <property type="entry name" value="P-loop_NTPase"/>
</dbReference>
<evidence type="ECO:0000256" key="5">
    <source>
        <dbReference type="ARBA" id="ARBA00022741"/>
    </source>
</evidence>
<evidence type="ECO:0000313" key="11">
    <source>
        <dbReference type="Proteomes" id="UP000047420"/>
    </source>
</evidence>
<evidence type="ECO:0000259" key="9">
    <source>
        <dbReference type="PROSITE" id="PS50893"/>
    </source>
</evidence>
<dbReference type="PANTHER" id="PTHR43790:SF3">
    <property type="entry name" value="D-ALLOSE IMPORT ATP-BINDING PROTEIN ALSA-RELATED"/>
    <property type="match status" value="1"/>
</dbReference>
<dbReference type="InterPro" id="IPR003593">
    <property type="entry name" value="AAA+_ATPase"/>
</dbReference>
<dbReference type="PROSITE" id="PS00211">
    <property type="entry name" value="ABC_TRANSPORTER_1"/>
    <property type="match status" value="1"/>
</dbReference>
<dbReference type="EC" id="3.6.3.17" evidence="10"/>
<dbReference type="CDD" id="cd03215">
    <property type="entry name" value="ABC_Carb_Monos_II"/>
    <property type="match status" value="1"/>
</dbReference>
<dbReference type="InterPro" id="IPR003439">
    <property type="entry name" value="ABC_transporter-like_ATP-bd"/>
</dbReference>
<dbReference type="RefSeq" id="WP_033851536.1">
    <property type="nucleotide sequence ID" value="NZ_CBLG010000166.1"/>
</dbReference>
<keyword evidence="4" id="KW-0677">Repeat</keyword>
<reference evidence="10 11" key="1">
    <citation type="submission" date="2015-03" db="EMBL/GenBank/DDBJ databases">
        <authorList>
            <consortium name="Pathogen Informatics"/>
            <person name="Murphy D."/>
        </authorList>
    </citation>
    <scope>NUCLEOTIDE SEQUENCE [LARGE SCALE GENOMIC DNA]</scope>
    <source>
        <strain evidence="10 11">WP-931201</strain>
    </source>
</reference>
<gene>
    <name evidence="10" type="primary">xylG_1</name>
    <name evidence="10" type="ORF">ERS008478_01807</name>
</gene>
<evidence type="ECO:0000313" key="10">
    <source>
        <dbReference type="EMBL" id="CRG50247.1"/>
    </source>
</evidence>
<evidence type="ECO:0000256" key="2">
    <source>
        <dbReference type="ARBA" id="ARBA00022475"/>
    </source>
</evidence>
<keyword evidence="10" id="KW-0378">Hydrolase</keyword>
<dbReference type="SUPFAM" id="SSF52540">
    <property type="entry name" value="P-loop containing nucleoside triphosphate hydrolases"/>
    <property type="match status" value="2"/>
</dbReference>
<evidence type="ECO:0000256" key="8">
    <source>
        <dbReference type="ARBA" id="ARBA00023136"/>
    </source>
</evidence>
<keyword evidence="3" id="KW-0762">Sugar transport</keyword>
<dbReference type="CDD" id="cd03216">
    <property type="entry name" value="ABC_Carb_Monos_I"/>
    <property type="match status" value="1"/>
</dbReference>
<evidence type="ECO:0000256" key="6">
    <source>
        <dbReference type="ARBA" id="ARBA00022840"/>
    </source>
</evidence>
<keyword evidence="11" id="KW-1185">Reference proteome</keyword>
<dbReference type="EMBL" id="CVMG01000011">
    <property type="protein sequence ID" value="CRG50247.1"/>
    <property type="molecule type" value="Genomic_DNA"/>
</dbReference>
<dbReference type="PROSITE" id="PS50893">
    <property type="entry name" value="ABC_TRANSPORTER_2"/>
    <property type="match status" value="2"/>
</dbReference>
<comment type="caution">
    <text evidence="10">The sequence shown here is derived from an EMBL/GenBank/DDBJ whole genome shotgun (WGS) entry which is preliminary data.</text>
</comment>
<keyword evidence="2" id="KW-1003">Cell membrane</keyword>
<dbReference type="PANTHER" id="PTHR43790">
    <property type="entry name" value="CARBOHYDRATE TRANSPORT ATP-BINDING PROTEIN MG119-RELATED"/>
    <property type="match status" value="1"/>
</dbReference>
<keyword evidence="6 10" id="KW-0067">ATP-binding</keyword>
<evidence type="ECO:0000256" key="3">
    <source>
        <dbReference type="ARBA" id="ARBA00022597"/>
    </source>
</evidence>
<keyword evidence="8" id="KW-0472">Membrane</keyword>
<name>A0ABM9TF20_9GAMM</name>
<keyword evidence="7" id="KW-1278">Translocase</keyword>
<dbReference type="GO" id="GO:0005524">
    <property type="term" value="F:ATP binding"/>
    <property type="evidence" value="ECO:0007669"/>
    <property type="project" value="UniProtKB-KW"/>
</dbReference>
<accession>A0ABM9TF20</accession>
<dbReference type="Proteomes" id="UP000047420">
    <property type="component" value="Unassembled WGS sequence"/>
</dbReference>
<protein>
    <submittedName>
        <fullName evidence="10">Xylose transporter ATP-binding subunit</fullName>
        <ecNumber evidence="10">3.6.3.17</ecNumber>
    </submittedName>
</protein>
<keyword evidence="1" id="KW-0813">Transport</keyword>
<keyword evidence="5" id="KW-0547">Nucleotide-binding</keyword>
<dbReference type="SMART" id="SM00382">
    <property type="entry name" value="AAA"/>
    <property type="match status" value="2"/>
</dbReference>